<protein>
    <submittedName>
        <fullName evidence="1">Uncharacterized protein</fullName>
    </submittedName>
</protein>
<proteinExistence type="predicted"/>
<accession>A0A378X7L1</accession>
<dbReference type="AlphaFoldDB" id="A0A378X7L1"/>
<organism evidence="1 2">
    <name type="scientific">Nocardia africana</name>
    <dbReference type="NCBI Taxonomy" id="134964"/>
    <lineage>
        <taxon>Bacteria</taxon>
        <taxon>Bacillati</taxon>
        <taxon>Actinomycetota</taxon>
        <taxon>Actinomycetes</taxon>
        <taxon>Mycobacteriales</taxon>
        <taxon>Nocardiaceae</taxon>
        <taxon>Nocardia</taxon>
    </lineage>
</organism>
<evidence type="ECO:0000313" key="1">
    <source>
        <dbReference type="EMBL" id="SUA48724.1"/>
    </source>
</evidence>
<dbReference type="Proteomes" id="UP000255082">
    <property type="component" value="Unassembled WGS sequence"/>
</dbReference>
<dbReference type="EMBL" id="UGRU01000001">
    <property type="protein sequence ID" value="SUA48724.1"/>
    <property type="molecule type" value="Genomic_DNA"/>
</dbReference>
<dbReference type="RefSeq" id="WP_062969075.1">
    <property type="nucleotide sequence ID" value="NZ_JAJFOE010000002.1"/>
</dbReference>
<sequence length="59" mass="6280">MDILLVAAVTLADPSTGSANLERPAPLILRAPDTFKAIPQIWYLPDNRPDTVASATAYG</sequence>
<gene>
    <name evidence="1" type="ORF">NCTC13184_07279</name>
</gene>
<reference evidence="1 2" key="1">
    <citation type="submission" date="2018-06" db="EMBL/GenBank/DDBJ databases">
        <authorList>
            <consortium name="Pathogen Informatics"/>
            <person name="Doyle S."/>
        </authorList>
    </citation>
    <scope>NUCLEOTIDE SEQUENCE [LARGE SCALE GENOMIC DNA]</scope>
    <source>
        <strain evidence="1 2">NCTC13184</strain>
    </source>
</reference>
<name>A0A378X7L1_9NOCA</name>
<evidence type="ECO:0000313" key="2">
    <source>
        <dbReference type="Proteomes" id="UP000255082"/>
    </source>
</evidence>